<feature type="domain" description="HTH tetR-type" evidence="5">
    <location>
        <begin position="14"/>
        <end position="74"/>
    </location>
</feature>
<reference evidence="6 7" key="1">
    <citation type="submission" date="2018-08" db="EMBL/GenBank/DDBJ databases">
        <title>Diversity &amp; Physiological Properties of Lignin-Decomposing Actinobacteria from Soil.</title>
        <authorList>
            <person name="Roh S.G."/>
            <person name="Kim S.B."/>
        </authorList>
    </citation>
    <scope>NUCLEOTIDE SEQUENCE [LARGE SCALE GENOMIC DNA]</scope>
    <source>
        <strain evidence="6 7">MMS17-GH009</strain>
    </source>
</reference>
<dbReference type="InterPro" id="IPR050109">
    <property type="entry name" value="HTH-type_TetR-like_transc_reg"/>
</dbReference>
<sequence>MASRTAPDPARRSERAHSAVLAATTELVAEIGYGRLTIEAIAARAGVGKQTIYRWWPSKGAVVFDAFLAAGEHEGGIALPDTGDLAADLRAVLRPTSDELADPDTDRTYRAIMAEILNDPALQAEHRTRLLDPLLAVTRDRLRSAREAGQIAPDTDLDLAVEIVYGPLYYRWQYRLGPLTHEHADRLVDAALRALNPPSAGGGSCA</sequence>
<dbReference type="Gene3D" id="1.10.357.10">
    <property type="entry name" value="Tetracycline Repressor, domain 2"/>
    <property type="match status" value="1"/>
</dbReference>
<organism evidence="6 7">
    <name type="scientific">Kitasatospora xanthocidica</name>
    <dbReference type="NCBI Taxonomy" id="83382"/>
    <lineage>
        <taxon>Bacteria</taxon>
        <taxon>Bacillati</taxon>
        <taxon>Actinomycetota</taxon>
        <taxon>Actinomycetes</taxon>
        <taxon>Kitasatosporales</taxon>
        <taxon>Streptomycetaceae</taxon>
        <taxon>Kitasatospora</taxon>
    </lineage>
</organism>
<dbReference type="EMBL" id="QVIG01000001">
    <property type="protein sequence ID" value="RGD59985.1"/>
    <property type="molecule type" value="Genomic_DNA"/>
</dbReference>
<dbReference type="PANTHER" id="PTHR30055:SF148">
    <property type="entry name" value="TETR-FAMILY TRANSCRIPTIONAL REGULATOR"/>
    <property type="match status" value="1"/>
</dbReference>
<dbReference type="PANTHER" id="PTHR30055">
    <property type="entry name" value="HTH-TYPE TRANSCRIPTIONAL REGULATOR RUTR"/>
    <property type="match status" value="1"/>
</dbReference>
<evidence type="ECO:0000256" key="2">
    <source>
        <dbReference type="ARBA" id="ARBA00023125"/>
    </source>
</evidence>
<dbReference type="InterPro" id="IPR009057">
    <property type="entry name" value="Homeodomain-like_sf"/>
</dbReference>
<dbReference type="PRINTS" id="PR00455">
    <property type="entry name" value="HTHTETR"/>
</dbReference>
<dbReference type="SUPFAM" id="SSF46689">
    <property type="entry name" value="Homeodomain-like"/>
    <property type="match status" value="1"/>
</dbReference>
<name>A0A372ZXM4_9ACTN</name>
<keyword evidence="7" id="KW-1185">Reference proteome</keyword>
<comment type="caution">
    <text evidence="6">The sequence shown here is derived from an EMBL/GenBank/DDBJ whole genome shotgun (WGS) entry which is preliminary data.</text>
</comment>
<dbReference type="InterPro" id="IPR011075">
    <property type="entry name" value="TetR_C"/>
</dbReference>
<keyword evidence="3" id="KW-0804">Transcription</keyword>
<evidence type="ECO:0000256" key="4">
    <source>
        <dbReference type="PROSITE-ProRule" id="PRU00335"/>
    </source>
</evidence>
<dbReference type="Gene3D" id="1.10.10.60">
    <property type="entry name" value="Homeodomain-like"/>
    <property type="match status" value="1"/>
</dbReference>
<evidence type="ECO:0000259" key="5">
    <source>
        <dbReference type="PROSITE" id="PS50977"/>
    </source>
</evidence>
<dbReference type="AlphaFoldDB" id="A0A372ZXM4"/>
<dbReference type="Pfam" id="PF16859">
    <property type="entry name" value="TetR_C_11"/>
    <property type="match status" value="1"/>
</dbReference>
<dbReference type="SUPFAM" id="SSF48498">
    <property type="entry name" value="Tetracyclin repressor-like, C-terminal domain"/>
    <property type="match status" value="1"/>
</dbReference>
<dbReference type="GO" id="GO:0000976">
    <property type="term" value="F:transcription cis-regulatory region binding"/>
    <property type="evidence" value="ECO:0007669"/>
    <property type="project" value="TreeGrafter"/>
</dbReference>
<keyword evidence="2 4" id="KW-0238">DNA-binding</keyword>
<evidence type="ECO:0000313" key="7">
    <source>
        <dbReference type="Proteomes" id="UP000263377"/>
    </source>
</evidence>
<dbReference type="Pfam" id="PF00440">
    <property type="entry name" value="TetR_N"/>
    <property type="match status" value="1"/>
</dbReference>
<evidence type="ECO:0000313" key="6">
    <source>
        <dbReference type="EMBL" id="RGD59985.1"/>
    </source>
</evidence>
<proteinExistence type="predicted"/>
<keyword evidence="1" id="KW-0805">Transcription regulation</keyword>
<accession>A0A372ZXM4</accession>
<gene>
    <name evidence="6" type="ORF">DR950_21325</name>
</gene>
<protein>
    <submittedName>
        <fullName evidence="6">TetR/AcrR family transcriptional regulator</fullName>
    </submittedName>
</protein>
<dbReference type="GO" id="GO:0003700">
    <property type="term" value="F:DNA-binding transcription factor activity"/>
    <property type="evidence" value="ECO:0007669"/>
    <property type="project" value="TreeGrafter"/>
</dbReference>
<dbReference type="InterPro" id="IPR001647">
    <property type="entry name" value="HTH_TetR"/>
</dbReference>
<evidence type="ECO:0000256" key="3">
    <source>
        <dbReference type="ARBA" id="ARBA00023163"/>
    </source>
</evidence>
<feature type="DNA-binding region" description="H-T-H motif" evidence="4">
    <location>
        <begin position="37"/>
        <end position="56"/>
    </location>
</feature>
<dbReference type="Proteomes" id="UP000263377">
    <property type="component" value="Unassembled WGS sequence"/>
</dbReference>
<dbReference type="InterPro" id="IPR036271">
    <property type="entry name" value="Tet_transcr_reg_TetR-rel_C_sf"/>
</dbReference>
<dbReference type="PROSITE" id="PS50977">
    <property type="entry name" value="HTH_TETR_2"/>
    <property type="match status" value="1"/>
</dbReference>
<dbReference type="RefSeq" id="WP_117488149.1">
    <property type="nucleotide sequence ID" value="NZ_QVIG01000001.1"/>
</dbReference>
<evidence type="ECO:0000256" key="1">
    <source>
        <dbReference type="ARBA" id="ARBA00023015"/>
    </source>
</evidence>